<dbReference type="Pfam" id="PF13489">
    <property type="entry name" value="Methyltransf_23"/>
    <property type="match status" value="1"/>
</dbReference>
<dbReference type="InterPro" id="IPR029063">
    <property type="entry name" value="SAM-dependent_MTases_sf"/>
</dbReference>
<dbReference type="PANTHER" id="PTHR43861:SF3">
    <property type="entry name" value="PUTATIVE (AFU_ORTHOLOGUE AFUA_2G14390)-RELATED"/>
    <property type="match status" value="1"/>
</dbReference>
<protein>
    <recommendedName>
        <fullName evidence="4">Class I SAM-dependent methyltransferase</fullName>
    </recommendedName>
</protein>
<dbReference type="SUPFAM" id="SSF53335">
    <property type="entry name" value="S-adenosyl-L-methionine-dependent methyltransferases"/>
    <property type="match status" value="1"/>
</dbReference>
<accession>A0A2P7ASY3</accession>
<evidence type="ECO:0008006" key="4">
    <source>
        <dbReference type="Google" id="ProtNLM"/>
    </source>
</evidence>
<dbReference type="EMBL" id="PGGM01000020">
    <property type="protein sequence ID" value="PSH57329.1"/>
    <property type="molecule type" value="Genomic_DNA"/>
</dbReference>
<dbReference type="Proteomes" id="UP000241764">
    <property type="component" value="Unassembled WGS sequence"/>
</dbReference>
<keyword evidence="3" id="KW-1185">Reference proteome</keyword>
<dbReference type="AlphaFoldDB" id="A0A2P7ASY3"/>
<evidence type="ECO:0000313" key="3">
    <source>
        <dbReference type="Proteomes" id="UP000241764"/>
    </source>
</evidence>
<dbReference type="PANTHER" id="PTHR43861">
    <property type="entry name" value="TRANS-ACONITATE 2-METHYLTRANSFERASE-RELATED"/>
    <property type="match status" value="1"/>
</dbReference>
<sequence length="226" mass="25305">MGETAGEFPEARNAHYNEHYFSFINDSSIYSSVIDRFKFENEVRPTDKLIDFGCGGGYMLSALQAAEKIGVEVNEVAADAARKSGLTIVPALEEVEDDWADVIISHHALEHVDDPLAVIRLMRAKVKPGGKIVIVTPDESFKMRYRENDPNFHLFTWSPSNLGNLLKRAGFVGIRSDAVHHRWPPYWWIIGGVLGPKLMHYACVVHGRLRTGISQVKAVGYRPNAM</sequence>
<organism evidence="2 3">
    <name type="scientific">Phyllobacterium sophorae</name>
    <dbReference type="NCBI Taxonomy" id="1520277"/>
    <lineage>
        <taxon>Bacteria</taxon>
        <taxon>Pseudomonadati</taxon>
        <taxon>Pseudomonadota</taxon>
        <taxon>Alphaproteobacteria</taxon>
        <taxon>Hyphomicrobiales</taxon>
        <taxon>Phyllobacteriaceae</taxon>
        <taxon>Phyllobacterium</taxon>
    </lineage>
</organism>
<reference evidence="3" key="1">
    <citation type="submission" date="2017-11" db="EMBL/GenBank/DDBJ databases">
        <authorList>
            <person name="Kuznetsova I."/>
            <person name="Sazanova A."/>
            <person name="Chirak E."/>
            <person name="Safronova V."/>
            <person name="Willems A."/>
        </authorList>
    </citation>
    <scope>NUCLEOTIDE SEQUENCE [LARGE SCALE GENOMIC DNA]</scope>
    <source>
        <strain evidence="3">CCBAU 03422</strain>
    </source>
</reference>
<evidence type="ECO:0000313" key="2">
    <source>
        <dbReference type="EMBL" id="PSH57329.1"/>
    </source>
</evidence>
<dbReference type="OrthoDB" id="1853779at2"/>
<gene>
    <name evidence="2" type="ORF">CU103_28635</name>
</gene>
<dbReference type="RefSeq" id="WP_106667437.1">
    <property type="nucleotide sequence ID" value="NZ_PGGM01000020.1"/>
</dbReference>
<keyword evidence="1" id="KW-0808">Transferase</keyword>
<dbReference type="Gene3D" id="3.40.50.150">
    <property type="entry name" value="Vaccinia Virus protein VP39"/>
    <property type="match status" value="1"/>
</dbReference>
<comment type="caution">
    <text evidence="2">The sequence shown here is derived from an EMBL/GenBank/DDBJ whole genome shotgun (WGS) entry which is preliminary data.</text>
</comment>
<name>A0A2P7ASY3_9HYPH</name>
<proteinExistence type="predicted"/>
<evidence type="ECO:0000256" key="1">
    <source>
        <dbReference type="ARBA" id="ARBA00022679"/>
    </source>
</evidence>
<dbReference type="CDD" id="cd02440">
    <property type="entry name" value="AdoMet_MTases"/>
    <property type="match status" value="1"/>
</dbReference>
<dbReference type="GO" id="GO:0016740">
    <property type="term" value="F:transferase activity"/>
    <property type="evidence" value="ECO:0007669"/>
    <property type="project" value="UniProtKB-KW"/>
</dbReference>